<keyword evidence="1" id="KW-0812">Transmembrane</keyword>
<keyword evidence="5" id="KW-1185">Reference proteome</keyword>
<evidence type="ECO:0008006" key="6">
    <source>
        <dbReference type="Google" id="ProtNLM"/>
    </source>
</evidence>
<evidence type="ECO:0000313" key="3">
    <source>
        <dbReference type="EMBL" id="EIM05696.1"/>
    </source>
</evidence>
<dbReference type="Proteomes" id="UP000004725">
    <property type="component" value="Unassembled WGS sequence"/>
</dbReference>
<dbReference type="EMBL" id="AJYB01000056">
    <property type="protein sequence ID" value="EIM05696.1"/>
    <property type="molecule type" value="Genomic_DNA"/>
</dbReference>
<protein>
    <recommendedName>
        <fullName evidence="6">Phosphatase</fullName>
    </recommendedName>
</protein>
<dbReference type="EMBL" id="CP016534">
    <property type="protein sequence ID" value="ANU11061.1"/>
    <property type="molecule type" value="Genomic_DNA"/>
</dbReference>
<evidence type="ECO:0000313" key="4">
    <source>
        <dbReference type="Proteomes" id="UP000004725"/>
    </source>
</evidence>
<dbReference type="Proteomes" id="UP000092661">
    <property type="component" value="Chromosome"/>
</dbReference>
<sequence>MKYVIIGGIGILSGIMLLGFTLVAAAVYALELSSVGYFEHWGLYGSALIEIGIVPILISTSLFITGLTFLYRSADNEWKAKYFLVEETTNEPIVEKENQ</sequence>
<organism evidence="3 4">
    <name type="scientific">Planococcus antarcticus DSM 14505</name>
    <dbReference type="NCBI Taxonomy" id="1185653"/>
    <lineage>
        <taxon>Bacteria</taxon>
        <taxon>Bacillati</taxon>
        <taxon>Bacillota</taxon>
        <taxon>Bacilli</taxon>
        <taxon>Bacillales</taxon>
        <taxon>Caryophanaceae</taxon>
        <taxon>Planococcus</taxon>
    </lineage>
</organism>
<reference evidence="5" key="2">
    <citation type="submission" date="2016-07" db="EMBL/GenBank/DDBJ databases">
        <authorList>
            <person name="See-Too W.S."/>
        </authorList>
    </citation>
    <scope>NUCLEOTIDE SEQUENCE [LARGE SCALE GENOMIC DNA]</scope>
    <source>
        <strain evidence="5">DSM 14505</strain>
    </source>
</reference>
<dbReference type="AlphaFoldDB" id="A0A1C7DIF0"/>
<accession>A0A1C7DIF0</accession>
<gene>
    <name evidence="3" type="ORF">A1A1_14889</name>
    <name evidence="2" type="ORF">BBH88_12510</name>
</gene>
<keyword evidence="1" id="KW-0472">Membrane</keyword>
<evidence type="ECO:0000313" key="5">
    <source>
        <dbReference type="Proteomes" id="UP000092661"/>
    </source>
</evidence>
<evidence type="ECO:0000256" key="1">
    <source>
        <dbReference type="SAM" id="Phobius"/>
    </source>
</evidence>
<dbReference type="KEGG" id="pana:BBH88_12510"/>
<reference evidence="3 4" key="1">
    <citation type="journal article" date="2012" name="J. Bacteriol.">
        <title>Genome Sequence of the Antarctic Psychrophile Bacterium Planococcus antarcticus DSM 14505.</title>
        <authorList>
            <person name="Margolles A."/>
            <person name="Gueimonde M."/>
            <person name="Sanchez B."/>
        </authorList>
    </citation>
    <scope>NUCLEOTIDE SEQUENCE [LARGE SCALE GENOMIC DNA]</scope>
    <source>
        <strain evidence="3 4">DSM 14505</strain>
    </source>
</reference>
<evidence type="ECO:0000313" key="2">
    <source>
        <dbReference type="EMBL" id="ANU11061.1"/>
    </source>
</evidence>
<proteinExistence type="predicted"/>
<dbReference type="OrthoDB" id="2429161at2"/>
<feature type="transmembrane region" description="Helical" evidence="1">
    <location>
        <begin position="7"/>
        <end position="30"/>
    </location>
</feature>
<dbReference type="RefSeq" id="WP_006830935.1">
    <property type="nucleotide sequence ID" value="NZ_AJYB01000056.1"/>
</dbReference>
<reference evidence="2" key="3">
    <citation type="submission" date="2016-10" db="EMBL/GenBank/DDBJ databases">
        <authorList>
            <person name="See-Too W.S."/>
        </authorList>
    </citation>
    <scope>NUCLEOTIDE SEQUENCE</scope>
    <source>
        <strain evidence="2">DSM 14505</strain>
    </source>
</reference>
<name>A0A1C7DIF0_9BACL</name>
<feature type="transmembrane region" description="Helical" evidence="1">
    <location>
        <begin position="42"/>
        <end position="71"/>
    </location>
</feature>
<keyword evidence="1" id="KW-1133">Transmembrane helix</keyword>